<feature type="region of interest" description="Disordered" evidence="1">
    <location>
        <begin position="1"/>
        <end position="95"/>
    </location>
</feature>
<dbReference type="AlphaFoldDB" id="A0A3S5AV44"/>
<name>A0A3S5AV44_9PLAT</name>
<gene>
    <name evidence="2" type="ORF">PXEA_LOCUS19535</name>
</gene>
<evidence type="ECO:0000313" key="2">
    <source>
        <dbReference type="EMBL" id="VEL26095.1"/>
    </source>
</evidence>
<comment type="caution">
    <text evidence="2">The sequence shown here is derived from an EMBL/GenBank/DDBJ whole genome shotgun (WGS) entry which is preliminary data.</text>
</comment>
<feature type="compositionally biased region" description="Pro residues" evidence="1">
    <location>
        <begin position="67"/>
        <end position="81"/>
    </location>
</feature>
<dbReference type="Proteomes" id="UP000784294">
    <property type="component" value="Unassembled WGS sequence"/>
</dbReference>
<feature type="compositionally biased region" description="Polar residues" evidence="1">
    <location>
        <begin position="151"/>
        <end position="166"/>
    </location>
</feature>
<evidence type="ECO:0000256" key="1">
    <source>
        <dbReference type="SAM" id="MobiDB-lite"/>
    </source>
</evidence>
<evidence type="ECO:0000313" key="3">
    <source>
        <dbReference type="Proteomes" id="UP000784294"/>
    </source>
</evidence>
<feature type="region of interest" description="Disordered" evidence="1">
    <location>
        <begin position="141"/>
        <end position="166"/>
    </location>
</feature>
<accession>A0A3S5AV44</accession>
<sequence>SNENDCTFPSADRQVGRPVACPTDPVSVSTSEKPPDHPSCPELSSSLLALHVRYGHHLAPASDHHCPPPPHPSSRPPPTHPPTSSVPTSPTLGLGLSWLQDEADAQRQRRGHLQIDSHTHALTQTETCDAWRNLVECAVEKDDGERDEQTGARQNMQKQNIKTLHE</sequence>
<dbReference type="EMBL" id="CAAALY010078091">
    <property type="protein sequence ID" value="VEL26095.1"/>
    <property type="molecule type" value="Genomic_DNA"/>
</dbReference>
<feature type="non-terminal residue" evidence="2">
    <location>
        <position position="1"/>
    </location>
</feature>
<feature type="compositionally biased region" description="Basic and acidic residues" evidence="1">
    <location>
        <begin position="141"/>
        <end position="150"/>
    </location>
</feature>
<keyword evidence="3" id="KW-1185">Reference proteome</keyword>
<reference evidence="2" key="1">
    <citation type="submission" date="2018-11" db="EMBL/GenBank/DDBJ databases">
        <authorList>
            <consortium name="Pathogen Informatics"/>
        </authorList>
    </citation>
    <scope>NUCLEOTIDE SEQUENCE</scope>
</reference>
<feature type="compositionally biased region" description="Low complexity" evidence="1">
    <location>
        <begin position="82"/>
        <end position="91"/>
    </location>
</feature>
<organism evidence="2 3">
    <name type="scientific">Protopolystoma xenopodis</name>
    <dbReference type="NCBI Taxonomy" id="117903"/>
    <lineage>
        <taxon>Eukaryota</taxon>
        <taxon>Metazoa</taxon>
        <taxon>Spiralia</taxon>
        <taxon>Lophotrochozoa</taxon>
        <taxon>Platyhelminthes</taxon>
        <taxon>Monogenea</taxon>
        <taxon>Polyopisthocotylea</taxon>
        <taxon>Polystomatidea</taxon>
        <taxon>Polystomatidae</taxon>
        <taxon>Protopolystoma</taxon>
    </lineage>
</organism>
<proteinExistence type="predicted"/>
<protein>
    <submittedName>
        <fullName evidence="2">Uncharacterized protein</fullName>
    </submittedName>
</protein>